<dbReference type="EMBL" id="JAPDIA010000001">
    <property type="protein sequence ID" value="MDG0808421.1"/>
    <property type="molecule type" value="Genomic_DNA"/>
</dbReference>
<keyword evidence="4 7" id="KW-0812">Transmembrane</keyword>
<comment type="caution">
    <text evidence="9">The sequence shown here is derived from an EMBL/GenBank/DDBJ whole genome shotgun (WGS) entry which is preliminary data.</text>
</comment>
<keyword evidence="10" id="KW-1185">Reference proteome</keyword>
<evidence type="ECO:0000259" key="8">
    <source>
        <dbReference type="Pfam" id="PF00892"/>
    </source>
</evidence>
<feature type="transmembrane region" description="Helical" evidence="7">
    <location>
        <begin position="92"/>
        <end position="114"/>
    </location>
</feature>
<feature type="transmembrane region" description="Helical" evidence="7">
    <location>
        <begin position="65"/>
        <end position="86"/>
    </location>
</feature>
<dbReference type="SUPFAM" id="SSF103481">
    <property type="entry name" value="Multidrug resistance efflux transporter EmrE"/>
    <property type="match status" value="2"/>
</dbReference>
<feature type="transmembrane region" description="Helical" evidence="7">
    <location>
        <begin position="211"/>
        <end position="231"/>
    </location>
</feature>
<feature type="transmembrane region" description="Helical" evidence="7">
    <location>
        <begin position="243"/>
        <end position="262"/>
    </location>
</feature>
<dbReference type="InterPro" id="IPR050638">
    <property type="entry name" value="AA-Vitamin_Transporters"/>
</dbReference>
<dbReference type="InterPro" id="IPR000620">
    <property type="entry name" value="EamA_dom"/>
</dbReference>
<dbReference type="GO" id="GO:0005886">
    <property type="term" value="C:plasma membrane"/>
    <property type="evidence" value="ECO:0007669"/>
    <property type="project" value="UniProtKB-SubCell"/>
</dbReference>
<sequence>MQRTVIFRLLVVSILWGSNYVASAYLLREFSPILLALSRLVVTSLFLLSVGLSSGAMKKPTRREWLWLALVGLTSSLMYQLFYFVGLTNTSAGNAALIIALSPIATTLLAWVFLKEKVSGFKMAGALTALVGVAIIVLNGGKVTSVSNGDFLILLAMLTLAVSVLLIRKAAETMKSIDVTIYSTLIGTALLFPAAGAEWAQGHATVSSSAYSWAMLIVVALIAQGLAGLWWNQGIAVVGASTSAMFMNIPPFVAILVAYVALGDPIRLTQIAGGALIVIGVAVSNKKLAHGTIPAGTATGG</sequence>
<feature type="domain" description="EamA" evidence="8">
    <location>
        <begin position="149"/>
        <end position="284"/>
    </location>
</feature>
<protein>
    <submittedName>
        <fullName evidence="9">DMT family transporter</fullName>
    </submittedName>
</protein>
<comment type="similarity">
    <text evidence="2">Belongs to the EamA transporter family.</text>
</comment>
<feature type="transmembrane region" description="Helical" evidence="7">
    <location>
        <begin position="268"/>
        <end position="285"/>
    </location>
</feature>
<gene>
    <name evidence="9" type="ORF">OMP40_02605</name>
</gene>
<organism evidence="9 10">
    <name type="scientific">Cohnella rhizosphaerae</name>
    <dbReference type="NCBI Taxonomy" id="1457232"/>
    <lineage>
        <taxon>Bacteria</taxon>
        <taxon>Bacillati</taxon>
        <taxon>Bacillota</taxon>
        <taxon>Bacilli</taxon>
        <taxon>Bacillales</taxon>
        <taxon>Paenibacillaceae</taxon>
        <taxon>Cohnella</taxon>
    </lineage>
</organism>
<evidence type="ECO:0000256" key="1">
    <source>
        <dbReference type="ARBA" id="ARBA00004651"/>
    </source>
</evidence>
<comment type="subcellular location">
    <subcellularLocation>
        <location evidence="1">Cell membrane</location>
        <topology evidence="1">Multi-pass membrane protein</topology>
    </subcellularLocation>
</comment>
<evidence type="ECO:0000256" key="3">
    <source>
        <dbReference type="ARBA" id="ARBA00022475"/>
    </source>
</evidence>
<evidence type="ECO:0000256" key="5">
    <source>
        <dbReference type="ARBA" id="ARBA00022989"/>
    </source>
</evidence>
<dbReference type="InterPro" id="IPR037185">
    <property type="entry name" value="EmrE-like"/>
</dbReference>
<keyword evidence="5 7" id="KW-1133">Transmembrane helix</keyword>
<keyword evidence="3" id="KW-1003">Cell membrane</keyword>
<dbReference type="PANTHER" id="PTHR32322">
    <property type="entry name" value="INNER MEMBRANE TRANSPORTER"/>
    <property type="match status" value="1"/>
</dbReference>
<name>A0A9X4QQU2_9BACL</name>
<accession>A0A9X4QQU2</accession>
<evidence type="ECO:0000256" key="7">
    <source>
        <dbReference type="SAM" id="Phobius"/>
    </source>
</evidence>
<evidence type="ECO:0000256" key="2">
    <source>
        <dbReference type="ARBA" id="ARBA00007362"/>
    </source>
</evidence>
<feature type="transmembrane region" description="Helical" evidence="7">
    <location>
        <begin position="121"/>
        <end position="139"/>
    </location>
</feature>
<dbReference type="Gene3D" id="1.10.3730.20">
    <property type="match status" value="1"/>
</dbReference>
<dbReference type="Proteomes" id="UP001153404">
    <property type="component" value="Unassembled WGS sequence"/>
</dbReference>
<evidence type="ECO:0000313" key="9">
    <source>
        <dbReference type="EMBL" id="MDG0808421.1"/>
    </source>
</evidence>
<reference evidence="9" key="1">
    <citation type="submission" date="2022-10" db="EMBL/GenBank/DDBJ databases">
        <title>Comparative genomic analysis of Cohnella hashimotonis sp. nov., isolated from the International Space Station.</title>
        <authorList>
            <person name="Simpson A."/>
            <person name="Venkateswaran K."/>
        </authorList>
    </citation>
    <scope>NUCLEOTIDE SEQUENCE</scope>
    <source>
        <strain evidence="9">DSM 28161</strain>
    </source>
</reference>
<feature type="transmembrane region" description="Helical" evidence="7">
    <location>
        <begin position="179"/>
        <end position="199"/>
    </location>
</feature>
<proteinExistence type="inferred from homology"/>
<dbReference type="PANTHER" id="PTHR32322:SF18">
    <property type="entry name" value="S-ADENOSYLMETHIONINE_S-ADENOSYLHOMOCYSTEINE TRANSPORTER"/>
    <property type="match status" value="1"/>
</dbReference>
<evidence type="ECO:0000256" key="4">
    <source>
        <dbReference type="ARBA" id="ARBA00022692"/>
    </source>
</evidence>
<dbReference type="RefSeq" id="WP_277528888.1">
    <property type="nucleotide sequence ID" value="NZ_JAPDIA010000001.1"/>
</dbReference>
<dbReference type="AlphaFoldDB" id="A0A9X4QQU2"/>
<feature type="transmembrane region" description="Helical" evidence="7">
    <location>
        <begin position="151"/>
        <end position="167"/>
    </location>
</feature>
<feature type="transmembrane region" description="Helical" evidence="7">
    <location>
        <begin position="33"/>
        <end position="53"/>
    </location>
</feature>
<dbReference type="Pfam" id="PF00892">
    <property type="entry name" value="EamA"/>
    <property type="match status" value="2"/>
</dbReference>
<evidence type="ECO:0000256" key="6">
    <source>
        <dbReference type="ARBA" id="ARBA00023136"/>
    </source>
</evidence>
<keyword evidence="6 7" id="KW-0472">Membrane</keyword>
<feature type="domain" description="EamA" evidence="8">
    <location>
        <begin position="6"/>
        <end position="137"/>
    </location>
</feature>
<evidence type="ECO:0000313" key="10">
    <source>
        <dbReference type="Proteomes" id="UP001153404"/>
    </source>
</evidence>